<dbReference type="PANTHER" id="PTHR31438:SF1">
    <property type="entry name" value="LYSINE N-ACYLTRANSFERASE C17G9.06C-RELATED"/>
    <property type="match status" value="1"/>
</dbReference>
<keyword evidence="5" id="KW-1185">Reference proteome</keyword>
<protein>
    <recommendedName>
        <fullName evidence="3">N-acetyltransferase domain-containing protein</fullName>
    </recommendedName>
</protein>
<dbReference type="EMBL" id="NAJL01000001">
    <property type="protein sequence ID" value="TKA34174.1"/>
    <property type="molecule type" value="Genomic_DNA"/>
</dbReference>
<gene>
    <name evidence="4" type="ORF">B0A50_00154</name>
</gene>
<dbReference type="OrthoDB" id="448427at2759"/>
<dbReference type="GO" id="GO:0019290">
    <property type="term" value="P:siderophore biosynthetic process"/>
    <property type="evidence" value="ECO:0007669"/>
    <property type="project" value="InterPro"/>
</dbReference>
<dbReference type="InterPro" id="IPR016181">
    <property type="entry name" value="Acyl_CoA_acyltransferase"/>
</dbReference>
<dbReference type="GO" id="GO:0046677">
    <property type="term" value="P:response to antibiotic"/>
    <property type="evidence" value="ECO:0007669"/>
    <property type="project" value="UniProtKB-KW"/>
</dbReference>
<sequence>MSPSIVHLPNGQTLTVTPVFGGIQFKSNSLNTGHSFFPPGWTVILHSEDDDDHHLPKPSIAAHTVAHPYTASSEADAAAQKKRHVHRFRQPTLANDHLFISAISNPASNDFRPASSPTRQIAMMLWATLWWYFHQIRPSPYLTTSASALTPEAGRPQGEWRVNINREGIFKGKHLLPKLERMGLIASEDSSVGLGSEDGMASIDEGWNQMFISQRSFWQLDARIYLFTLSPAQANSPYPGISPATSRPVSPSKNSGNLYPREGESAMNAAQAIAPHIGRANTPPGPFSSGSHLPTFYPPPPLQYTSTNGARHPIRPKPPRQGETFYTRYVPSLGQYLSFRVASLSPNPVVSRGLQPGMSDAAVPAIGSLSVQEQTQGETSTAHMSDIELLHKWMNDPRVAYSWGEQGPLEHQREFLKEALTSKHSFPVIGCFDGKPFGFFEIYWVKEDRLANLLGGTVADWDRGLHVLVGEQEFRGRHRVRVWLSALVHYCWLADLRTSTAMLEPRVDNEKLRRYCEEVGFFKEREVTFPHKQSNLMKIKREAWERPEL</sequence>
<dbReference type="PANTHER" id="PTHR31438">
    <property type="entry name" value="LYSINE N-ACYLTRANSFERASE C17G9.06C-RELATED"/>
    <property type="match status" value="1"/>
</dbReference>
<evidence type="ECO:0000256" key="1">
    <source>
        <dbReference type="ARBA" id="ARBA00009893"/>
    </source>
</evidence>
<comment type="caution">
    <text evidence="4">The sequence shown here is derived from an EMBL/GenBank/DDBJ whole genome shotgun (WGS) entry which is preliminary data.</text>
</comment>
<name>A0A4U0UFF3_9PEZI</name>
<dbReference type="Proteomes" id="UP000308549">
    <property type="component" value="Unassembled WGS sequence"/>
</dbReference>
<dbReference type="SMART" id="SM01006">
    <property type="entry name" value="AlcB"/>
    <property type="match status" value="1"/>
</dbReference>
<feature type="domain" description="N-acetyltransferase" evidence="3">
    <location>
        <begin position="377"/>
        <end position="542"/>
    </location>
</feature>
<organism evidence="4 5">
    <name type="scientific">Salinomyces thailandicus</name>
    <dbReference type="NCBI Taxonomy" id="706561"/>
    <lineage>
        <taxon>Eukaryota</taxon>
        <taxon>Fungi</taxon>
        <taxon>Dikarya</taxon>
        <taxon>Ascomycota</taxon>
        <taxon>Pezizomycotina</taxon>
        <taxon>Dothideomycetes</taxon>
        <taxon>Dothideomycetidae</taxon>
        <taxon>Mycosphaerellales</taxon>
        <taxon>Teratosphaeriaceae</taxon>
        <taxon>Salinomyces</taxon>
    </lineage>
</organism>
<dbReference type="SUPFAM" id="SSF55729">
    <property type="entry name" value="Acyl-CoA N-acyltransferases (Nat)"/>
    <property type="match status" value="1"/>
</dbReference>
<dbReference type="GO" id="GO:0016410">
    <property type="term" value="F:N-acyltransferase activity"/>
    <property type="evidence" value="ECO:0007669"/>
    <property type="project" value="TreeGrafter"/>
</dbReference>
<dbReference type="PROSITE" id="PS51186">
    <property type="entry name" value="GNAT"/>
    <property type="match status" value="1"/>
</dbReference>
<accession>A0A4U0UFF3</accession>
<evidence type="ECO:0000313" key="4">
    <source>
        <dbReference type="EMBL" id="TKA34174.1"/>
    </source>
</evidence>
<evidence type="ECO:0000259" key="3">
    <source>
        <dbReference type="PROSITE" id="PS51186"/>
    </source>
</evidence>
<dbReference type="AlphaFoldDB" id="A0A4U0UFF3"/>
<dbReference type="InterPro" id="IPR000182">
    <property type="entry name" value="GNAT_dom"/>
</dbReference>
<dbReference type="Pfam" id="PF13523">
    <property type="entry name" value="Acetyltransf_8"/>
    <property type="match status" value="1"/>
</dbReference>
<evidence type="ECO:0000313" key="5">
    <source>
        <dbReference type="Proteomes" id="UP000308549"/>
    </source>
</evidence>
<keyword evidence="2" id="KW-0046">Antibiotic resistance</keyword>
<evidence type="ECO:0000256" key="2">
    <source>
        <dbReference type="ARBA" id="ARBA00023251"/>
    </source>
</evidence>
<reference evidence="4 5" key="1">
    <citation type="submission" date="2017-03" db="EMBL/GenBank/DDBJ databases">
        <title>Genomes of endolithic fungi from Antarctica.</title>
        <authorList>
            <person name="Coleine C."/>
            <person name="Masonjones S."/>
            <person name="Stajich J.E."/>
        </authorList>
    </citation>
    <scope>NUCLEOTIDE SEQUENCE [LARGE SCALE GENOMIC DNA]</scope>
    <source>
        <strain evidence="4 5">CCFEE 6315</strain>
    </source>
</reference>
<dbReference type="Gene3D" id="3.40.630.30">
    <property type="match status" value="1"/>
</dbReference>
<proteinExistence type="inferred from homology"/>
<comment type="similarity">
    <text evidence="1">Belongs to the lysine N-acyltransferase MbtK family.</text>
</comment>
<dbReference type="InterPro" id="IPR019432">
    <property type="entry name" value="Acyltransferase_MbtK/IucB-like"/>
</dbReference>